<evidence type="ECO:0000256" key="3">
    <source>
        <dbReference type="ARBA" id="ARBA00022837"/>
    </source>
</evidence>
<evidence type="ECO:0000313" key="5">
    <source>
        <dbReference type="EMBL" id="KAG2381377.1"/>
    </source>
</evidence>
<dbReference type="AlphaFoldDB" id="A0AA88KHQ2"/>
<gene>
    <name evidence="5" type="ORF">C9374_006366</name>
</gene>
<dbReference type="FunFam" id="1.10.238.10:FF:000178">
    <property type="entry name" value="Calmodulin-2 A"/>
    <property type="match status" value="1"/>
</dbReference>
<dbReference type="RefSeq" id="XP_044547057.1">
    <property type="nucleotide sequence ID" value="XM_044696218.1"/>
</dbReference>
<proteinExistence type="predicted"/>
<accession>A0AA88KHQ2</accession>
<organism evidence="5 6">
    <name type="scientific">Naegleria lovaniensis</name>
    <name type="common">Amoeba</name>
    <dbReference type="NCBI Taxonomy" id="51637"/>
    <lineage>
        <taxon>Eukaryota</taxon>
        <taxon>Discoba</taxon>
        <taxon>Heterolobosea</taxon>
        <taxon>Tetramitia</taxon>
        <taxon>Eutetramitia</taxon>
        <taxon>Vahlkampfiidae</taxon>
        <taxon>Naegleria</taxon>
    </lineage>
</organism>
<evidence type="ECO:0000313" key="6">
    <source>
        <dbReference type="Proteomes" id="UP000816034"/>
    </source>
</evidence>
<dbReference type="PROSITE" id="PS00018">
    <property type="entry name" value="EF_HAND_1"/>
    <property type="match status" value="2"/>
</dbReference>
<dbReference type="GeneID" id="68098820"/>
<evidence type="ECO:0000259" key="4">
    <source>
        <dbReference type="PROSITE" id="PS50222"/>
    </source>
</evidence>
<dbReference type="Proteomes" id="UP000816034">
    <property type="component" value="Unassembled WGS sequence"/>
</dbReference>
<dbReference type="PRINTS" id="PR01362">
    <property type="entry name" value="CALFLAGIN"/>
</dbReference>
<dbReference type="PROSITE" id="PS50222">
    <property type="entry name" value="EF_HAND_2"/>
    <property type="match status" value="2"/>
</dbReference>
<dbReference type="GO" id="GO:0005509">
    <property type="term" value="F:calcium ion binding"/>
    <property type="evidence" value="ECO:0007669"/>
    <property type="project" value="InterPro"/>
</dbReference>
<sequence length="81" mass="9260">MGKFEKLSEQQQDQIRIAFKQCDKDGNNVIDVTELKEILKALGEEGTDTQAKELMKEIDDDGNGLITFDEFKEAMASWMMQ</sequence>
<dbReference type="InterPro" id="IPR050145">
    <property type="entry name" value="Centrin_CML-like"/>
</dbReference>
<name>A0AA88KHQ2_NAELO</name>
<evidence type="ECO:0000256" key="1">
    <source>
        <dbReference type="ARBA" id="ARBA00022723"/>
    </source>
</evidence>
<evidence type="ECO:0000256" key="2">
    <source>
        <dbReference type="ARBA" id="ARBA00022737"/>
    </source>
</evidence>
<dbReference type="SUPFAM" id="SSF47473">
    <property type="entry name" value="EF-hand"/>
    <property type="match status" value="1"/>
</dbReference>
<feature type="domain" description="EF-hand" evidence="4">
    <location>
        <begin position="46"/>
        <end position="81"/>
    </location>
</feature>
<keyword evidence="1" id="KW-0479">Metal-binding</keyword>
<comment type="caution">
    <text evidence="5">The sequence shown here is derived from an EMBL/GenBank/DDBJ whole genome shotgun (WGS) entry which is preliminary data.</text>
</comment>
<dbReference type="CDD" id="cd00051">
    <property type="entry name" value="EFh"/>
    <property type="match status" value="1"/>
</dbReference>
<keyword evidence="3" id="KW-0106">Calcium</keyword>
<dbReference type="PANTHER" id="PTHR23050">
    <property type="entry name" value="CALCIUM BINDING PROTEIN"/>
    <property type="match status" value="1"/>
</dbReference>
<dbReference type="InterPro" id="IPR018247">
    <property type="entry name" value="EF_Hand_1_Ca_BS"/>
</dbReference>
<reference evidence="5 6" key="1">
    <citation type="journal article" date="2018" name="BMC Genomics">
        <title>The genome of Naegleria lovaniensis, the basis for a comparative approach to unravel pathogenicity factors of the human pathogenic amoeba N. fowleri.</title>
        <authorList>
            <person name="Liechti N."/>
            <person name="Schurch N."/>
            <person name="Bruggmann R."/>
            <person name="Wittwer M."/>
        </authorList>
    </citation>
    <scope>NUCLEOTIDE SEQUENCE [LARGE SCALE GENOMIC DNA]</scope>
    <source>
        <strain evidence="5 6">ATCC 30569</strain>
    </source>
</reference>
<dbReference type="GO" id="GO:0043226">
    <property type="term" value="C:organelle"/>
    <property type="evidence" value="ECO:0007669"/>
    <property type="project" value="UniProtKB-ARBA"/>
</dbReference>
<dbReference type="Pfam" id="PF13499">
    <property type="entry name" value="EF-hand_7"/>
    <property type="match status" value="1"/>
</dbReference>
<dbReference type="InterPro" id="IPR003299">
    <property type="entry name" value="Calflagin-bd"/>
</dbReference>
<dbReference type="InterPro" id="IPR011992">
    <property type="entry name" value="EF-hand-dom_pair"/>
</dbReference>
<keyword evidence="6" id="KW-1185">Reference proteome</keyword>
<protein>
    <recommendedName>
        <fullName evidence="4">EF-hand domain-containing protein</fullName>
    </recommendedName>
</protein>
<dbReference type="Gene3D" id="1.10.238.10">
    <property type="entry name" value="EF-hand"/>
    <property type="match status" value="1"/>
</dbReference>
<feature type="domain" description="EF-hand" evidence="4">
    <location>
        <begin position="10"/>
        <end position="45"/>
    </location>
</feature>
<keyword evidence="2" id="KW-0677">Repeat</keyword>
<dbReference type="SMART" id="SM00054">
    <property type="entry name" value="EFh"/>
    <property type="match status" value="2"/>
</dbReference>
<dbReference type="EMBL" id="PYSW02000027">
    <property type="protein sequence ID" value="KAG2381377.1"/>
    <property type="molecule type" value="Genomic_DNA"/>
</dbReference>
<dbReference type="InterPro" id="IPR002048">
    <property type="entry name" value="EF_hand_dom"/>
</dbReference>